<feature type="region of interest" description="Disordered" evidence="1">
    <location>
        <begin position="1"/>
        <end position="21"/>
    </location>
</feature>
<evidence type="ECO:0000313" key="2">
    <source>
        <dbReference type="EMBL" id="KAL3505513.1"/>
    </source>
</evidence>
<dbReference type="Proteomes" id="UP001630127">
    <property type="component" value="Unassembled WGS sequence"/>
</dbReference>
<feature type="compositionally biased region" description="Basic and acidic residues" evidence="1">
    <location>
        <begin position="118"/>
        <end position="131"/>
    </location>
</feature>
<feature type="compositionally biased region" description="Acidic residues" evidence="1">
    <location>
        <begin position="104"/>
        <end position="114"/>
    </location>
</feature>
<comment type="caution">
    <text evidence="2">The sequence shown here is derived from an EMBL/GenBank/DDBJ whole genome shotgun (WGS) entry which is preliminary data.</text>
</comment>
<name>A0ABD2YDL3_9GENT</name>
<evidence type="ECO:0000256" key="1">
    <source>
        <dbReference type="SAM" id="MobiDB-lite"/>
    </source>
</evidence>
<dbReference type="EMBL" id="JBJUIK010000014">
    <property type="protein sequence ID" value="KAL3505513.1"/>
    <property type="molecule type" value="Genomic_DNA"/>
</dbReference>
<feature type="region of interest" description="Disordered" evidence="1">
    <location>
        <begin position="94"/>
        <end position="131"/>
    </location>
</feature>
<dbReference type="AlphaFoldDB" id="A0ABD2YDL3"/>
<keyword evidence="3" id="KW-1185">Reference proteome</keyword>
<evidence type="ECO:0000313" key="3">
    <source>
        <dbReference type="Proteomes" id="UP001630127"/>
    </source>
</evidence>
<organism evidence="2 3">
    <name type="scientific">Cinchona calisaya</name>
    <dbReference type="NCBI Taxonomy" id="153742"/>
    <lineage>
        <taxon>Eukaryota</taxon>
        <taxon>Viridiplantae</taxon>
        <taxon>Streptophyta</taxon>
        <taxon>Embryophyta</taxon>
        <taxon>Tracheophyta</taxon>
        <taxon>Spermatophyta</taxon>
        <taxon>Magnoliopsida</taxon>
        <taxon>eudicotyledons</taxon>
        <taxon>Gunneridae</taxon>
        <taxon>Pentapetalae</taxon>
        <taxon>asterids</taxon>
        <taxon>lamiids</taxon>
        <taxon>Gentianales</taxon>
        <taxon>Rubiaceae</taxon>
        <taxon>Cinchonoideae</taxon>
        <taxon>Cinchoneae</taxon>
        <taxon>Cinchona</taxon>
    </lineage>
</organism>
<gene>
    <name evidence="2" type="ORF">ACH5RR_035354</name>
</gene>
<reference evidence="2 3" key="1">
    <citation type="submission" date="2024-11" db="EMBL/GenBank/DDBJ databases">
        <title>A near-complete genome assembly of Cinchona calisaya.</title>
        <authorList>
            <person name="Lian D.C."/>
            <person name="Zhao X.W."/>
            <person name="Wei L."/>
        </authorList>
    </citation>
    <scope>NUCLEOTIDE SEQUENCE [LARGE SCALE GENOMIC DNA]</scope>
    <source>
        <tissue evidence="2">Nenye</tissue>
    </source>
</reference>
<accession>A0ABD2YDL3</accession>
<sequence>MHPTWNPWPHCGRTRISSPAMNSARQMAQSENFSERSEEYVSLGKDLRTFFFKGVLAGGADLRSEIRRIHAHRATATSPIMQIRAHRRAARITTKSASKLLMSEEGDGGEDDELSVPRIREGSPKVIFDTR</sequence>
<protein>
    <submittedName>
        <fullName evidence="2">Uncharacterized protein</fullName>
    </submittedName>
</protein>
<proteinExistence type="predicted"/>